<gene>
    <name evidence="2" type="ORF">AOB60_01105</name>
</gene>
<dbReference type="Proteomes" id="UP000236047">
    <property type="component" value="Unassembled WGS sequence"/>
</dbReference>
<feature type="region of interest" description="Disordered" evidence="1">
    <location>
        <begin position="22"/>
        <end position="49"/>
    </location>
</feature>
<protein>
    <submittedName>
        <fullName evidence="2">Uncharacterized protein</fullName>
    </submittedName>
</protein>
<proteinExistence type="predicted"/>
<dbReference type="AlphaFoldDB" id="A0A2N8PR63"/>
<dbReference type="EMBL" id="LJSN01000001">
    <property type="protein sequence ID" value="PNE43526.1"/>
    <property type="molecule type" value="Genomic_DNA"/>
</dbReference>
<accession>A0A2N8PR63</accession>
<name>A0A2N8PR63_STRNR</name>
<reference evidence="3" key="1">
    <citation type="submission" date="2015-09" db="EMBL/GenBank/DDBJ databases">
        <authorList>
            <person name="Graham D.E."/>
            <person name="Mahan K.M."/>
            <person name="Klingeman D.M."/>
            <person name="Fida T."/>
            <person name="Giannone R.J."/>
            <person name="Hettich R.L."/>
            <person name="Parry R.J."/>
            <person name="Spain J.C."/>
        </authorList>
    </citation>
    <scope>NUCLEOTIDE SEQUENCE [LARGE SCALE GENOMIC DNA]</scope>
    <source>
        <strain evidence="3">JCM 4701</strain>
    </source>
</reference>
<comment type="caution">
    <text evidence="2">The sequence shown here is derived from an EMBL/GenBank/DDBJ whole genome shotgun (WGS) entry which is preliminary data.</text>
</comment>
<evidence type="ECO:0000256" key="1">
    <source>
        <dbReference type="SAM" id="MobiDB-lite"/>
    </source>
</evidence>
<organism evidence="2 3">
    <name type="scientific">Streptomyces noursei</name>
    <name type="common">Streptomyces albulus</name>
    <dbReference type="NCBI Taxonomy" id="1971"/>
    <lineage>
        <taxon>Bacteria</taxon>
        <taxon>Bacillati</taxon>
        <taxon>Actinomycetota</taxon>
        <taxon>Actinomycetes</taxon>
        <taxon>Kitasatosporales</taxon>
        <taxon>Streptomycetaceae</taxon>
        <taxon>Streptomyces</taxon>
    </lineage>
</organism>
<dbReference type="RefSeq" id="WP_102922459.1">
    <property type="nucleotide sequence ID" value="NZ_LJSN01000001.1"/>
</dbReference>
<sequence>MTSASNVVAAAAKAGGAWPLGAAAAASEAATQERDYAPGDEHSESVAAPAAARALAQPLVLGDARRDVTARIDAGI</sequence>
<evidence type="ECO:0000313" key="3">
    <source>
        <dbReference type="Proteomes" id="UP000236047"/>
    </source>
</evidence>
<feature type="compositionally biased region" description="Basic and acidic residues" evidence="1">
    <location>
        <begin position="31"/>
        <end position="44"/>
    </location>
</feature>
<keyword evidence="3" id="KW-1185">Reference proteome</keyword>
<evidence type="ECO:0000313" key="2">
    <source>
        <dbReference type="EMBL" id="PNE43526.1"/>
    </source>
</evidence>